<comment type="caution">
    <text evidence="1">The sequence shown here is derived from an EMBL/GenBank/DDBJ whole genome shotgun (WGS) entry which is preliminary data.</text>
</comment>
<accession>A0A9D4M7A1</accession>
<evidence type="ECO:0000313" key="1">
    <source>
        <dbReference type="EMBL" id="KAH3871083.1"/>
    </source>
</evidence>
<reference evidence="1" key="2">
    <citation type="submission" date="2020-11" db="EMBL/GenBank/DDBJ databases">
        <authorList>
            <person name="McCartney M.A."/>
            <person name="Auch B."/>
            <person name="Kono T."/>
            <person name="Mallez S."/>
            <person name="Becker A."/>
            <person name="Gohl D.M."/>
            <person name="Silverstein K.A.T."/>
            <person name="Koren S."/>
            <person name="Bechman K.B."/>
            <person name="Herman A."/>
            <person name="Abrahante J.E."/>
            <person name="Garbe J."/>
        </authorList>
    </citation>
    <scope>NUCLEOTIDE SEQUENCE</scope>
    <source>
        <strain evidence="1">Duluth1</strain>
        <tissue evidence="1">Whole animal</tissue>
    </source>
</reference>
<sequence>MSKRFKAHEECSVNVDGLLAEHINTLFLEGIDDGRYSELTKDEINARSENRDGLVVVKLVQLIWDARSPMARTRDKQIQNIKKHT</sequence>
<dbReference type="Proteomes" id="UP000828390">
    <property type="component" value="Unassembled WGS sequence"/>
</dbReference>
<reference evidence="1" key="1">
    <citation type="journal article" date="2019" name="bioRxiv">
        <title>The Genome of the Zebra Mussel, Dreissena polymorpha: A Resource for Invasive Species Research.</title>
        <authorList>
            <person name="McCartney M.A."/>
            <person name="Auch B."/>
            <person name="Kono T."/>
            <person name="Mallez S."/>
            <person name="Zhang Y."/>
            <person name="Obille A."/>
            <person name="Becker A."/>
            <person name="Abrahante J.E."/>
            <person name="Garbe J."/>
            <person name="Badalamenti J.P."/>
            <person name="Herman A."/>
            <person name="Mangelson H."/>
            <person name="Liachko I."/>
            <person name="Sullivan S."/>
            <person name="Sone E.D."/>
            <person name="Koren S."/>
            <person name="Silverstein K.A.T."/>
            <person name="Beckman K.B."/>
            <person name="Gohl D.M."/>
        </authorList>
    </citation>
    <scope>NUCLEOTIDE SEQUENCE</scope>
    <source>
        <strain evidence="1">Duluth1</strain>
        <tissue evidence="1">Whole animal</tissue>
    </source>
</reference>
<keyword evidence="2" id="KW-1185">Reference proteome</keyword>
<protein>
    <submittedName>
        <fullName evidence="1">Uncharacterized protein</fullName>
    </submittedName>
</protein>
<organism evidence="1 2">
    <name type="scientific">Dreissena polymorpha</name>
    <name type="common">Zebra mussel</name>
    <name type="synonym">Mytilus polymorpha</name>
    <dbReference type="NCBI Taxonomy" id="45954"/>
    <lineage>
        <taxon>Eukaryota</taxon>
        <taxon>Metazoa</taxon>
        <taxon>Spiralia</taxon>
        <taxon>Lophotrochozoa</taxon>
        <taxon>Mollusca</taxon>
        <taxon>Bivalvia</taxon>
        <taxon>Autobranchia</taxon>
        <taxon>Heteroconchia</taxon>
        <taxon>Euheterodonta</taxon>
        <taxon>Imparidentia</taxon>
        <taxon>Neoheterodontei</taxon>
        <taxon>Myida</taxon>
        <taxon>Dreissenoidea</taxon>
        <taxon>Dreissenidae</taxon>
        <taxon>Dreissena</taxon>
    </lineage>
</organism>
<dbReference type="AlphaFoldDB" id="A0A9D4M7A1"/>
<proteinExistence type="predicted"/>
<gene>
    <name evidence="1" type="ORF">DPMN_034277</name>
</gene>
<evidence type="ECO:0000313" key="2">
    <source>
        <dbReference type="Proteomes" id="UP000828390"/>
    </source>
</evidence>
<dbReference type="EMBL" id="JAIWYP010000002">
    <property type="protein sequence ID" value="KAH3871083.1"/>
    <property type="molecule type" value="Genomic_DNA"/>
</dbReference>
<name>A0A9D4M7A1_DREPO</name>